<feature type="domain" description="HTH hxlR-type" evidence="4">
    <location>
        <begin position="36"/>
        <end position="135"/>
    </location>
</feature>
<dbReference type="SUPFAM" id="SSF46785">
    <property type="entry name" value="Winged helix' DNA-binding domain"/>
    <property type="match status" value="1"/>
</dbReference>
<accession>A0A6N3AWF9</accession>
<dbReference type="CDD" id="cd00090">
    <property type="entry name" value="HTH_ARSR"/>
    <property type="match status" value="1"/>
</dbReference>
<dbReference type="Pfam" id="PF01638">
    <property type="entry name" value="HxlR"/>
    <property type="match status" value="1"/>
</dbReference>
<dbReference type="InterPro" id="IPR011991">
    <property type="entry name" value="ArsR-like_HTH"/>
</dbReference>
<dbReference type="AlphaFoldDB" id="A0A6N3AWF9"/>
<sequence length="135" mass="15441">MIYNKKALFLYHVSFSIVGVKEGSILSKVDSINQECPIEIALNLLSGKWRLKILYYLLKGESIHFNQLQRLLGDITTKVLTAQLRTLEEAGIVSRVVYDESPIRVKYSMTDTGKTLIPLMTELCNWGKTYKKSRL</sequence>
<reference evidence="5" key="1">
    <citation type="submission" date="2019-11" db="EMBL/GenBank/DDBJ databases">
        <authorList>
            <person name="Feng L."/>
        </authorList>
    </citation>
    <scope>NUCLEOTIDE SEQUENCE</scope>
    <source>
        <strain evidence="5">VdisparLFYP95</strain>
    </source>
</reference>
<dbReference type="PROSITE" id="PS51118">
    <property type="entry name" value="HTH_HXLR"/>
    <property type="match status" value="1"/>
</dbReference>
<organism evidence="5">
    <name type="scientific">Veillonella dispar</name>
    <dbReference type="NCBI Taxonomy" id="39778"/>
    <lineage>
        <taxon>Bacteria</taxon>
        <taxon>Bacillati</taxon>
        <taxon>Bacillota</taxon>
        <taxon>Negativicutes</taxon>
        <taxon>Veillonellales</taxon>
        <taxon>Veillonellaceae</taxon>
        <taxon>Veillonella</taxon>
    </lineage>
</organism>
<keyword evidence="1" id="KW-0805">Transcription regulation</keyword>
<dbReference type="InterPro" id="IPR002577">
    <property type="entry name" value="HTH_HxlR"/>
</dbReference>
<keyword evidence="3" id="KW-0804">Transcription</keyword>
<dbReference type="Gene3D" id="1.10.10.10">
    <property type="entry name" value="Winged helix-like DNA-binding domain superfamily/Winged helix DNA-binding domain"/>
    <property type="match status" value="1"/>
</dbReference>
<dbReference type="SMART" id="SM00418">
    <property type="entry name" value="HTH_ARSR"/>
    <property type="match status" value="1"/>
</dbReference>
<dbReference type="GO" id="GO:0003677">
    <property type="term" value="F:DNA binding"/>
    <property type="evidence" value="ECO:0007669"/>
    <property type="project" value="UniProtKB-KW"/>
</dbReference>
<dbReference type="EMBL" id="CACRUF010000019">
    <property type="protein sequence ID" value="VYT96664.1"/>
    <property type="molecule type" value="Genomic_DNA"/>
</dbReference>
<dbReference type="InterPro" id="IPR036390">
    <property type="entry name" value="WH_DNA-bd_sf"/>
</dbReference>
<proteinExistence type="predicted"/>
<keyword evidence="2" id="KW-0238">DNA-binding</keyword>
<evidence type="ECO:0000313" key="5">
    <source>
        <dbReference type="EMBL" id="VYT96664.1"/>
    </source>
</evidence>
<evidence type="ECO:0000256" key="3">
    <source>
        <dbReference type="ARBA" id="ARBA00023163"/>
    </source>
</evidence>
<name>A0A6N3AWF9_9FIRM</name>
<dbReference type="PANTHER" id="PTHR33204:SF29">
    <property type="entry name" value="TRANSCRIPTIONAL REGULATOR"/>
    <property type="match status" value="1"/>
</dbReference>
<dbReference type="GO" id="GO:0003700">
    <property type="term" value="F:DNA-binding transcription factor activity"/>
    <property type="evidence" value="ECO:0007669"/>
    <property type="project" value="InterPro"/>
</dbReference>
<protein>
    <submittedName>
        <fullName evidence="5">Putative HTH-type transcriptional regulator YybR</fullName>
    </submittedName>
</protein>
<dbReference type="InterPro" id="IPR001845">
    <property type="entry name" value="HTH_ArsR_DNA-bd_dom"/>
</dbReference>
<gene>
    <name evidence="5" type="primary">yybR_1</name>
    <name evidence="5" type="ORF">VDLFYP95_01167</name>
</gene>
<evidence type="ECO:0000256" key="2">
    <source>
        <dbReference type="ARBA" id="ARBA00023125"/>
    </source>
</evidence>
<dbReference type="InterPro" id="IPR036388">
    <property type="entry name" value="WH-like_DNA-bd_sf"/>
</dbReference>
<dbReference type="PANTHER" id="PTHR33204">
    <property type="entry name" value="TRANSCRIPTIONAL REGULATOR, MARR FAMILY"/>
    <property type="match status" value="1"/>
</dbReference>
<evidence type="ECO:0000259" key="4">
    <source>
        <dbReference type="PROSITE" id="PS51118"/>
    </source>
</evidence>
<evidence type="ECO:0000256" key="1">
    <source>
        <dbReference type="ARBA" id="ARBA00023015"/>
    </source>
</evidence>